<dbReference type="Proteomes" id="UP000236291">
    <property type="component" value="Unassembled WGS sequence"/>
</dbReference>
<dbReference type="PANTHER" id="PTHR12875:SF0">
    <property type="entry name" value="GOLGI TO ER TRAFFIC PROTEIN 4 HOMOLOG"/>
    <property type="match status" value="1"/>
</dbReference>
<sequence>MLRSNFKPCIEREPAFNELLDDIAEKFYGVQRRNPMGMFGDIFKMMGAE</sequence>
<dbReference type="InterPro" id="IPR007317">
    <property type="entry name" value="GET4"/>
</dbReference>
<reference evidence="2 3" key="2">
    <citation type="journal article" date="2017" name="Front. Plant Sci.">
        <title>Gene Classification and Mining of Molecular Markers Useful in Red Clover (Trifolium pratense) Breeding.</title>
        <authorList>
            <person name="Istvanek J."/>
            <person name="Dluhosova J."/>
            <person name="Dluhos P."/>
            <person name="Patkova L."/>
            <person name="Nedelnik J."/>
            <person name="Repkova J."/>
        </authorList>
    </citation>
    <scope>NUCLEOTIDE SEQUENCE [LARGE SCALE GENOMIC DNA]</scope>
    <source>
        <strain evidence="3">cv. Tatra</strain>
        <tissue evidence="2">Young leaves</tissue>
    </source>
</reference>
<dbReference type="STRING" id="57577.A0A2K3MDB6"/>
<protein>
    <submittedName>
        <fullName evidence="2">Uncharacterized protein</fullName>
    </submittedName>
</protein>
<comment type="caution">
    <text evidence="2">The sequence shown here is derived from an EMBL/GenBank/DDBJ whole genome shotgun (WGS) entry which is preliminary data.</text>
</comment>
<dbReference type="Gene3D" id="1.25.40.10">
    <property type="entry name" value="Tetratricopeptide repeat domain"/>
    <property type="match status" value="1"/>
</dbReference>
<evidence type="ECO:0000313" key="3">
    <source>
        <dbReference type="Proteomes" id="UP000236291"/>
    </source>
</evidence>
<accession>A0A2K3MDB6</accession>
<dbReference type="GO" id="GO:0005829">
    <property type="term" value="C:cytosol"/>
    <property type="evidence" value="ECO:0007669"/>
    <property type="project" value="TreeGrafter"/>
</dbReference>
<evidence type="ECO:0000256" key="1">
    <source>
        <dbReference type="ARBA" id="ARBA00005351"/>
    </source>
</evidence>
<dbReference type="Pfam" id="PF04190">
    <property type="entry name" value="GET4"/>
    <property type="match status" value="1"/>
</dbReference>
<reference evidence="2 3" key="1">
    <citation type="journal article" date="2014" name="Am. J. Bot.">
        <title>Genome assembly and annotation for red clover (Trifolium pratense; Fabaceae).</title>
        <authorList>
            <person name="Istvanek J."/>
            <person name="Jaros M."/>
            <person name="Krenek A."/>
            <person name="Repkova J."/>
        </authorList>
    </citation>
    <scope>NUCLEOTIDE SEQUENCE [LARGE SCALE GENOMIC DNA]</scope>
    <source>
        <strain evidence="3">cv. Tatra</strain>
        <tissue evidence="2">Young leaves</tissue>
    </source>
</reference>
<dbReference type="GO" id="GO:0045048">
    <property type="term" value="P:protein insertion into ER membrane"/>
    <property type="evidence" value="ECO:0007669"/>
    <property type="project" value="InterPro"/>
</dbReference>
<dbReference type="PANTHER" id="PTHR12875">
    <property type="entry name" value="GOLGI TO ER TRAFFIC PROTEIN 4 HOMOLOG"/>
    <property type="match status" value="1"/>
</dbReference>
<dbReference type="AlphaFoldDB" id="A0A2K3MDB6"/>
<organism evidence="2 3">
    <name type="scientific">Trifolium pratense</name>
    <name type="common">Red clover</name>
    <dbReference type="NCBI Taxonomy" id="57577"/>
    <lineage>
        <taxon>Eukaryota</taxon>
        <taxon>Viridiplantae</taxon>
        <taxon>Streptophyta</taxon>
        <taxon>Embryophyta</taxon>
        <taxon>Tracheophyta</taxon>
        <taxon>Spermatophyta</taxon>
        <taxon>Magnoliopsida</taxon>
        <taxon>eudicotyledons</taxon>
        <taxon>Gunneridae</taxon>
        <taxon>Pentapetalae</taxon>
        <taxon>rosids</taxon>
        <taxon>fabids</taxon>
        <taxon>Fabales</taxon>
        <taxon>Fabaceae</taxon>
        <taxon>Papilionoideae</taxon>
        <taxon>50 kb inversion clade</taxon>
        <taxon>NPAAA clade</taxon>
        <taxon>Hologalegina</taxon>
        <taxon>IRL clade</taxon>
        <taxon>Trifolieae</taxon>
        <taxon>Trifolium</taxon>
    </lineage>
</organism>
<dbReference type="InterPro" id="IPR011990">
    <property type="entry name" value="TPR-like_helical_dom_sf"/>
</dbReference>
<proteinExistence type="inferred from homology"/>
<evidence type="ECO:0000313" key="2">
    <source>
        <dbReference type="EMBL" id="PNX88749.1"/>
    </source>
</evidence>
<dbReference type="EMBL" id="ASHM01057573">
    <property type="protein sequence ID" value="PNX88749.1"/>
    <property type="molecule type" value="Genomic_DNA"/>
</dbReference>
<name>A0A2K3MDB6_TRIPR</name>
<gene>
    <name evidence="2" type="ORF">L195_g044862</name>
</gene>
<comment type="similarity">
    <text evidence="1">Belongs to the GET4 family.</text>
</comment>